<accession>A0A699VSV6</accession>
<proteinExistence type="predicted"/>
<evidence type="ECO:0000256" key="1">
    <source>
        <dbReference type="SAM" id="MobiDB-lite"/>
    </source>
</evidence>
<name>A0A699VSV6_TANCI</name>
<gene>
    <name evidence="2" type="ORF">Tci_909452</name>
</gene>
<feature type="non-terminal residue" evidence="2">
    <location>
        <position position="95"/>
    </location>
</feature>
<feature type="compositionally biased region" description="Polar residues" evidence="1">
    <location>
        <begin position="1"/>
        <end position="17"/>
    </location>
</feature>
<reference evidence="2" key="1">
    <citation type="journal article" date="2019" name="Sci. Rep.">
        <title>Draft genome of Tanacetum cinerariifolium, the natural source of mosquito coil.</title>
        <authorList>
            <person name="Yamashiro T."/>
            <person name="Shiraishi A."/>
            <person name="Satake H."/>
            <person name="Nakayama K."/>
        </authorList>
    </citation>
    <scope>NUCLEOTIDE SEQUENCE</scope>
</reference>
<protein>
    <submittedName>
        <fullName evidence="2">Uncharacterized protein</fullName>
    </submittedName>
</protein>
<feature type="region of interest" description="Disordered" evidence="1">
    <location>
        <begin position="1"/>
        <end position="21"/>
    </location>
</feature>
<organism evidence="2">
    <name type="scientific">Tanacetum cinerariifolium</name>
    <name type="common">Dalmatian daisy</name>
    <name type="synonym">Chrysanthemum cinerariifolium</name>
    <dbReference type="NCBI Taxonomy" id="118510"/>
    <lineage>
        <taxon>Eukaryota</taxon>
        <taxon>Viridiplantae</taxon>
        <taxon>Streptophyta</taxon>
        <taxon>Embryophyta</taxon>
        <taxon>Tracheophyta</taxon>
        <taxon>Spermatophyta</taxon>
        <taxon>Magnoliopsida</taxon>
        <taxon>eudicotyledons</taxon>
        <taxon>Gunneridae</taxon>
        <taxon>Pentapetalae</taxon>
        <taxon>asterids</taxon>
        <taxon>campanulids</taxon>
        <taxon>Asterales</taxon>
        <taxon>Asteraceae</taxon>
        <taxon>Asteroideae</taxon>
        <taxon>Anthemideae</taxon>
        <taxon>Anthemidinae</taxon>
        <taxon>Tanacetum</taxon>
    </lineage>
</organism>
<evidence type="ECO:0000313" key="2">
    <source>
        <dbReference type="EMBL" id="GFD37483.1"/>
    </source>
</evidence>
<dbReference type="EMBL" id="BKCJ011486585">
    <property type="protein sequence ID" value="GFD37483.1"/>
    <property type="molecule type" value="Genomic_DNA"/>
</dbReference>
<comment type="caution">
    <text evidence="2">The sequence shown here is derived from an EMBL/GenBank/DDBJ whole genome shotgun (WGS) entry which is preliminary data.</text>
</comment>
<sequence length="95" mass="11394">MNLNNSEPNHSGFNQPPQYFIDHQPPIIQEELNQKLISDEFMIEQRNELFKAMQSMFEEFRQREKAANLSTHTSEPSRRLNFICYNDDDDDDEER</sequence>
<dbReference type="AlphaFoldDB" id="A0A699VSV6"/>